<proteinExistence type="predicted"/>
<evidence type="ECO:0000313" key="5">
    <source>
        <dbReference type="Proteomes" id="UP001162889"/>
    </source>
</evidence>
<name>A0AA41HDS0_9BURK</name>
<evidence type="ECO:0000313" key="4">
    <source>
        <dbReference type="Proteomes" id="UP001155901"/>
    </source>
</evidence>
<keyword evidence="5" id="KW-1185">Reference proteome</keyword>
<reference evidence="2" key="1">
    <citation type="submission" date="2021-07" db="EMBL/GenBank/DDBJ databases">
        <title>Characterization of violacein-producing bacteria and related species.</title>
        <authorList>
            <person name="Wilson H.S."/>
            <person name="De Leon M.E."/>
        </authorList>
    </citation>
    <scope>NUCLEOTIDE SEQUENCE</scope>
    <source>
        <strain evidence="2">HSC-15S17</strain>
    </source>
</reference>
<gene>
    <name evidence="2" type="ORF">KVP70_13475</name>
    <name evidence="3" type="ORF">L1274_000740</name>
</gene>
<feature type="region of interest" description="Disordered" evidence="1">
    <location>
        <begin position="22"/>
        <end position="47"/>
    </location>
</feature>
<dbReference type="Proteomes" id="UP001162889">
    <property type="component" value="Unassembled WGS sequence"/>
</dbReference>
<sequence length="74" mass="8063">MHQLHQEDRPGDVMITRTCIPSKESGTHRLTQGNLPDPSGPGIETGHAHLATPEQLKALEKVVARLPESYLSPS</sequence>
<organism evidence="2 4">
    <name type="scientific">Duganella violaceipulchra</name>
    <dbReference type="NCBI Taxonomy" id="2849652"/>
    <lineage>
        <taxon>Bacteria</taxon>
        <taxon>Pseudomonadati</taxon>
        <taxon>Pseudomonadota</taxon>
        <taxon>Betaproteobacteria</taxon>
        <taxon>Burkholderiales</taxon>
        <taxon>Oxalobacteraceae</taxon>
        <taxon>Telluria group</taxon>
        <taxon>Duganella</taxon>
    </lineage>
</organism>
<protein>
    <submittedName>
        <fullName evidence="2">Uncharacterized protein</fullName>
    </submittedName>
</protein>
<dbReference type="EMBL" id="JAHTGR010000006">
    <property type="protein sequence ID" value="MBV6321953.1"/>
    <property type="molecule type" value="Genomic_DNA"/>
</dbReference>
<evidence type="ECO:0000313" key="3">
    <source>
        <dbReference type="EMBL" id="MCP2007052.1"/>
    </source>
</evidence>
<evidence type="ECO:0000256" key="1">
    <source>
        <dbReference type="SAM" id="MobiDB-lite"/>
    </source>
</evidence>
<dbReference type="RefSeq" id="WP_217942739.1">
    <property type="nucleotide sequence ID" value="NZ_JAHTGR010000006.1"/>
</dbReference>
<dbReference type="EMBL" id="JALJZU010000001">
    <property type="protein sequence ID" value="MCP2007052.1"/>
    <property type="molecule type" value="Genomic_DNA"/>
</dbReference>
<comment type="caution">
    <text evidence="2">The sequence shown here is derived from an EMBL/GenBank/DDBJ whole genome shotgun (WGS) entry which is preliminary data.</text>
</comment>
<dbReference type="AlphaFoldDB" id="A0AA41HDS0"/>
<dbReference type="Proteomes" id="UP001155901">
    <property type="component" value="Unassembled WGS sequence"/>
</dbReference>
<reference evidence="3" key="2">
    <citation type="submission" date="2022-03" db="EMBL/GenBank/DDBJ databases">
        <title>Genome Encyclopedia of Bacteria and Archaea VI: Functional Genomics of Type Strains.</title>
        <authorList>
            <person name="Whitman W."/>
        </authorList>
    </citation>
    <scope>NUCLEOTIDE SEQUENCE</scope>
    <source>
        <strain evidence="3">HSC-15S17</strain>
    </source>
</reference>
<accession>A0AA41HDS0</accession>
<evidence type="ECO:0000313" key="2">
    <source>
        <dbReference type="EMBL" id="MBV6321953.1"/>
    </source>
</evidence>